<accession>U2RTA7</accession>
<dbReference type="Gene3D" id="3.40.1190.20">
    <property type="match status" value="1"/>
</dbReference>
<dbReference type="GO" id="GO:0006796">
    <property type="term" value="P:phosphate-containing compound metabolic process"/>
    <property type="evidence" value="ECO:0007669"/>
    <property type="project" value="UniProtKB-ARBA"/>
</dbReference>
<comment type="caution">
    <text evidence="3">The sequence shown here is derived from an EMBL/GenBank/DDBJ whole genome shotgun (WGS) entry which is preliminary data.</text>
</comment>
<dbReference type="InterPro" id="IPR002139">
    <property type="entry name" value="Ribo/fructo_kinase"/>
</dbReference>
<dbReference type="SUPFAM" id="SSF53613">
    <property type="entry name" value="Ribokinase-like"/>
    <property type="match status" value="1"/>
</dbReference>
<dbReference type="PRINTS" id="PR00990">
    <property type="entry name" value="RIBOKINASE"/>
</dbReference>
<gene>
    <name evidence="3" type="ORF">N136_01633</name>
</gene>
<evidence type="ECO:0000256" key="1">
    <source>
        <dbReference type="ARBA" id="ARBA00022679"/>
    </source>
</evidence>
<dbReference type="AlphaFoldDB" id="U2RTA7"/>
<reference evidence="3 4" key="1">
    <citation type="submission" date="2013-08" db="EMBL/GenBank/DDBJ databases">
        <authorList>
            <person name="Weinstock G."/>
            <person name="Sodergren E."/>
            <person name="Wylie T."/>
            <person name="Fulton L."/>
            <person name="Fulton R."/>
            <person name="Fronick C."/>
            <person name="O'Laughlin M."/>
            <person name="Godfrey J."/>
            <person name="Miner T."/>
            <person name="Herter B."/>
            <person name="Appelbaum E."/>
            <person name="Cordes M."/>
            <person name="Lek S."/>
            <person name="Wollam A."/>
            <person name="Pepin K.H."/>
            <person name="Palsikar V.B."/>
            <person name="Mitreva M."/>
            <person name="Wilson R.K."/>
        </authorList>
    </citation>
    <scope>NUCLEOTIDE SEQUENCE [LARGE SCALE GENOMIC DNA]</scope>
    <source>
        <strain evidence="3 4">ATCC 14665</strain>
    </source>
</reference>
<dbReference type="EMBL" id="AWVQ01000203">
    <property type="protein sequence ID" value="ERK72011.1"/>
    <property type="molecule type" value="Genomic_DNA"/>
</dbReference>
<dbReference type="HOGENOM" id="CLU_3111029_0_0_11"/>
<dbReference type="PANTHER" id="PTHR10584">
    <property type="entry name" value="SUGAR KINASE"/>
    <property type="match status" value="1"/>
</dbReference>
<keyword evidence="2" id="KW-0418">Kinase</keyword>
<evidence type="ECO:0008006" key="5">
    <source>
        <dbReference type="Google" id="ProtNLM"/>
    </source>
</evidence>
<sequence>MHDPRPLVVVGSINVDITAIADRLPTPGETIGGGLLQRHAGGKGANQAAAA</sequence>
<evidence type="ECO:0000313" key="4">
    <source>
        <dbReference type="Proteomes" id="UP000016605"/>
    </source>
</evidence>
<evidence type="ECO:0000256" key="2">
    <source>
        <dbReference type="ARBA" id="ARBA00022777"/>
    </source>
</evidence>
<proteinExistence type="predicted"/>
<dbReference type="InterPro" id="IPR029056">
    <property type="entry name" value="Ribokinase-like"/>
</dbReference>
<dbReference type="Proteomes" id="UP000016605">
    <property type="component" value="Unassembled WGS sequence"/>
</dbReference>
<name>U2RTA7_LEIAQ</name>
<feature type="non-terminal residue" evidence="3">
    <location>
        <position position="51"/>
    </location>
</feature>
<organism evidence="3 4">
    <name type="scientific">Leifsonia aquatica ATCC 14665</name>
    <dbReference type="NCBI Taxonomy" id="1358026"/>
    <lineage>
        <taxon>Bacteria</taxon>
        <taxon>Bacillati</taxon>
        <taxon>Actinomycetota</taxon>
        <taxon>Actinomycetes</taxon>
        <taxon>Micrococcales</taxon>
        <taxon>Microbacteriaceae</taxon>
        <taxon>Leifsonia</taxon>
    </lineage>
</organism>
<evidence type="ECO:0000313" key="3">
    <source>
        <dbReference type="EMBL" id="ERK72011.1"/>
    </source>
</evidence>
<keyword evidence="1" id="KW-0808">Transferase</keyword>
<dbReference type="GO" id="GO:0016301">
    <property type="term" value="F:kinase activity"/>
    <property type="evidence" value="ECO:0007669"/>
    <property type="project" value="UniProtKB-KW"/>
</dbReference>
<protein>
    <recommendedName>
        <fullName evidence="5">Carbohydrate kinase PfkB domain-containing protein</fullName>
    </recommendedName>
</protein>
<dbReference type="PANTHER" id="PTHR10584:SF166">
    <property type="entry name" value="RIBOKINASE"/>
    <property type="match status" value="1"/>
</dbReference>